<gene>
    <name evidence="5" type="ORF">BSL78_16391</name>
</gene>
<evidence type="ECO:0000313" key="5">
    <source>
        <dbReference type="EMBL" id="PIK46748.1"/>
    </source>
</evidence>
<accession>A0A2G8KFG2</accession>
<dbReference type="GO" id="GO:0005125">
    <property type="term" value="F:cytokine activity"/>
    <property type="evidence" value="ECO:0007669"/>
    <property type="project" value="InterPro"/>
</dbReference>
<dbReference type="AlphaFoldDB" id="A0A2G8KFG2"/>
<dbReference type="SUPFAM" id="SSF57501">
    <property type="entry name" value="Cystine-knot cytokines"/>
    <property type="match status" value="1"/>
</dbReference>
<comment type="caution">
    <text evidence="5">The sequence shown here is derived from an EMBL/GenBank/DDBJ whole genome shotgun (WGS) entry which is preliminary data.</text>
</comment>
<proteinExistence type="inferred from homology"/>
<keyword evidence="4" id="KW-0732">Signal</keyword>
<organism evidence="5 6">
    <name type="scientific">Stichopus japonicus</name>
    <name type="common">Sea cucumber</name>
    <dbReference type="NCBI Taxonomy" id="307972"/>
    <lineage>
        <taxon>Eukaryota</taxon>
        <taxon>Metazoa</taxon>
        <taxon>Echinodermata</taxon>
        <taxon>Eleutherozoa</taxon>
        <taxon>Echinozoa</taxon>
        <taxon>Holothuroidea</taxon>
        <taxon>Aspidochirotacea</taxon>
        <taxon>Aspidochirotida</taxon>
        <taxon>Stichopodidae</taxon>
        <taxon>Apostichopus</taxon>
    </lineage>
</organism>
<comment type="subcellular location">
    <subcellularLocation>
        <location evidence="1">Secreted</location>
    </subcellularLocation>
</comment>
<name>A0A2G8KFG2_STIJA</name>
<keyword evidence="6" id="KW-1185">Reference proteome</keyword>
<dbReference type="GO" id="GO:0005576">
    <property type="term" value="C:extracellular region"/>
    <property type="evidence" value="ECO:0007669"/>
    <property type="project" value="UniProtKB-SubCell"/>
</dbReference>
<dbReference type="Proteomes" id="UP000230750">
    <property type="component" value="Unassembled WGS sequence"/>
</dbReference>
<evidence type="ECO:0000256" key="1">
    <source>
        <dbReference type="ARBA" id="ARBA00004613"/>
    </source>
</evidence>
<comment type="similarity">
    <text evidence="2">Belongs to the IL-17 family.</text>
</comment>
<dbReference type="OrthoDB" id="6038945at2759"/>
<dbReference type="EMBL" id="MRZV01000623">
    <property type="protein sequence ID" value="PIK46748.1"/>
    <property type="molecule type" value="Genomic_DNA"/>
</dbReference>
<protein>
    <submittedName>
        <fullName evidence="5">Uncharacterized protein</fullName>
    </submittedName>
</protein>
<dbReference type="InterPro" id="IPR029034">
    <property type="entry name" value="Cystine-knot_cytokine"/>
</dbReference>
<feature type="non-terminal residue" evidence="5">
    <location>
        <position position="173"/>
    </location>
</feature>
<evidence type="ECO:0000256" key="4">
    <source>
        <dbReference type="ARBA" id="ARBA00022729"/>
    </source>
</evidence>
<keyword evidence="3" id="KW-0964">Secreted</keyword>
<dbReference type="Gene3D" id="2.10.90.10">
    <property type="entry name" value="Cystine-knot cytokines"/>
    <property type="match status" value="1"/>
</dbReference>
<evidence type="ECO:0000256" key="3">
    <source>
        <dbReference type="ARBA" id="ARBA00022525"/>
    </source>
</evidence>
<dbReference type="InterPro" id="IPR010345">
    <property type="entry name" value="IL-17_fam"/>
</dbReference>
<dbReference type="Pfam" id="PF06083">
    <property type="entry name" value="IL17"/>
    <property type="match status" value="1"/>
</dbReference>
<sequence>MAFCIPLQNKKTATEAMNEITGDDTSSTMTEIGGGSDVANQRRSRDVACPEPTPEDLADIVSNAEDTVEILSENEELEVWTSLTGWSPYLVDSCNHRDVIANAALNTRTLCPYTYEEQTDTHRYPQTIPQVRCNCTDCYNPNDAHQDNTCRPVFKDIPVLRRGGSEDDSNDPC</sequence>
<evidence type="ECO:0000256" key="2">
    <source>
        <dbReference type="ARBA" id="ARBA00007236"/>
    </source>
</evidence>
<reference evidence="5 6" key="1">
    <citation type="journal article" date="2017" name="PLoS Biol.">
        <title>The sea cucumber genome provides insights into morphological evolution and visceral regeneration.</title>
        <authorList>
            <person name="Zhang X."/>
            <person name="Sun L."/>
            <person name="Yuan J."/>
            <person name="Sun Y."/>
            <person name="Gao Y."/>
            <person name="Zhang L."/>
            <person name="Li S."/>
            <person name="Dai H."/>
            <person name="Hamel J.F."/>
            <person name="Liu C."/>
            <person name="Yu Y."/>
            <person name="Liu S."/>
            <person name="Lin W."/>
            <person name="Guo K."/>
            <person name="Jin S."/>
            <person name="Xu P."/>
            <person name="Storey K.B."/>
            <person name="Huan P."/>
            <person name="Zhang T."/>
            <person name="Zhou Y."/>
            <person name="Zhang J."/>
            <person name="Lin C."/>
            <person name="Li X."/>
            <person name="Xing L."/>
            <person name="Huo D."/>
            <person name="Sun M."/>
            <person name="Wang L."/>
            <person name="Mercier A."/>
            <person name="Li F."/>
            <person name="Yang H."/>
            <person name="Xiang J."/>
        </authorList>
    </citation>
    <scope>NUCLEOTIDE SEQUENCE [LARGE SCALE GENOMIC DNA]</scope>
    <source>
        <strain evidence="5">Shaxun</strain>
        <tissue evidence="5">Muscle</tissue>
    </source>
</reference>
<evidence type="ECO:0000313" key="6">
    <source>
        <dbReference type="Proteomes" id="UP000230750"/>
    </source>
</evidence>